<dbReference type="OrthoDB" id="1926344at2759"/>
<evidence type="ECO:0000259" key="12">
    <source>
        <dbReference type="PROSITE" id="PS51745"/>
    </source>
</evidence>
<gene>
    <name evidence="13" type="ORF">CJ030_MR3G026487</name>
</gene>
<evidence type="ECO:0000313" key="14">
    <source>
        <dbReference type="Proteomes" id="UP000516437"/>
    </source>
</evidence>
<keyword evidence="4 10" id="KW-0678">Repressor</keyword>
<dbReference type="InterPro" id="IPR003311">
    <property type="entry name" value="AUX_IAA"/>
</dbReference>
<keyword evidence="7 10" id="KW-0539">Nucleus</keyword>
<keyword evidence="6 10" id="KW-0804">Transcription</keyword>
<dbReference type="GO" id="GO:0005634">
    <property type="term" value="C:nucleus"/>
    <property type="evidence" value="ECO:0007669"/>
    <property type="project" value="UniProtKB-SubCell"/>
</dbReference>
<name>A0A6A1W3B7_9ROSI</name>
<evidence type="ECO:0000256" key="6">
    <source>
        <dbReference type="ARBA" id="ARBA00023163"/>
    </source>
</evidence>
<comment type="subcellular location">
    <subcellularLocation>
        <location evidence="1 10">Nucleus</location>
    </subcellularLocation>
</comment>
<evidence type="ECO:0000256" key="5">
    <source>
        <dbReference type="ARBA" id="ARBA00023015"/>
    </source>
</evidence>
<comment type="caution">
    <text evidence="13">The sequence shown here is derived from an EMBL/GenBank/DDBJ whole genome shotgun (WGS) entry which is preliminary data.</text>
</comment>
<keyword evidence="5 10" id="KW-0805">Transcription regulation</keyword>
<evidence type="ECO:0000256" key="10">
    <source>
        <dbReference type="RuleBase" id="RU004549"/>
    </source>
</evidence>
<reference evidence="13 14" key="1">
    <citation type="journal article" date="2019" name="Plant Biotechnol. J.">
        <title>The red bayberry genome and genetic basis of sex determination.</title>
        <authorList>
            <person name="Jia H.M."/>
            <person name="Jia H.J."/>
            <person name="Cai Q.L."/>
            <person name="Wang Y."/>
            <person name="Zhao H.B."/>
            <person name="Yang W.F."/>
            <person name="Wang G.Y."/>
            <person name="Li Y.H."/>
            <person name="Zhan D.L."/>
            <person name="Shen Y.T."/>
            <person name="Niu Q.F."/>
            <person name="Chang L."/>
            <person name="Qiu J."/>
            <person name="Zhao L."/>
            <person name="Xie H.B."/>
            <person name="Fu W.Y."/>
            <person name="Jin J."/>
            <person name="Li X.W."/>
            <person name="Jiao Y."/>
            <person name="Zhou C.C."/>
            <person name="Tu T."/>
            <person name="Chai C.Y."/>
            <person name="Gao J.L."/>
            <person name="Fan L.J."/>
            <person name="van de Weg E."/>
            <person name="Wang J.Y."/>
            <person name="Gao Z.S."/>
        </authorList>
    </citation>
    <scope>NUCLEOTIDE SEQUENCE [LARGE SCALE GENOMIC DNA]</scope>
    <source>
        <tissue evidence="13">Leaves</tissue>
    </source>
</reference>
<keyword evidence="14" id="KW-1185">Reference proteome</keyword>
<comment type="subunit">
    <text evidence="3 10">Homodimers and heterodimers.</text>
</comment>
<evidence type="ECO:0000256" key="1">
    <source>
        <dbReference type="ARBA" id="ARBA00004123"/>
    </source>
</evidence>
<evidence type="ECO:0000256" key="2">
    <source>
        <dbReference type="ARBA" id="ARBA00006728"/>
    </source>
</evidence>
<dbReference type="InterPro" id="IPR033389">
    <property type="entry name" value="AUX/IAA_dom"/>
</dbReference>
<dbReference type="PANTHER" id="PTHR31734:SF87">
    <property type="entry name" value="AUXIN-RESPONSIVE PROTEIN IAA5"/>
    <property type="match status" value="1"/>
</dbReference>
<dbReference type="GO" id="GO:0009734">
    <property type="term" value="P:auxin-activated signaling pathway"/>
    <property type="evidence" value="ECO:0007669"/>
    <property type="project" value="UniProtKB-UniRule"/>
</dbReference>
<keyword evidence="8 10" id="KW-0927">Auxin signaling pathway</keyword>
<accession>A0A6A1W3B7</accession>
<dbReference type="PROSITE" id="PS51745">
    <property type="entry name" value="PB1"/>
    <property type="match status" value="1"/>
</dbReference>
<dbReference type="FunFam" id="3.10.20.90:FF:000078">
    <property type="entry name" value="Auxin-responsive protein"/>
    <property type="match status" value="1"/>
</dbReference>
<evidence type="ECO:0000256" key="8">
    <source>
        <dbReference type="ARBA" id="ARBA00023294"/>
    </source>
</evidence>
<organism evidence="13 14">
    <name type="scientific">Morella rubra</name>
    <name type="common">Chinese bayberry</name>
    <dbReference type="NCBI Taxonomy" id="262757"/>
    <lineage>
        <taxon>Eukaryota</taxon>
        <taxon>Viridiplantae</taxon>
        <taxon>Streptophyta</taxon>
        <taxon>Embryophyta</taxon>
        <taxon>Tracheophyta</taxon>
        <taxon>Spermatophyta</taxon>
        <taxon>Magnoliopsida</taxon>
        <taxon>eudicotyledons</taxon>
        <taxon>Gunneridae</taxon>
        <taxon>Pentapetalae</taxon>
        <taxon>rosids</taxon>
        <taxon>fabids</taxon>
        <taxon>Fagales</taxon>
        <taxon>Myricaceae</taxon>
        <taxon>Morella</taxon>
    </lineage>
</organism>
<dbReference type="PANTHER" id="PTHR31734">
    <property type="entry name" value="AUXIN-RESPONSIVE PROTEIN IAA17"/>
    <property type="match status" value="1"/>
</dbReference>
<evidence type="ECO:0000256" key="4">
    <source>
        <dbReference type="ARBA" id="ARBA00022491"/>
    </source>
</evidence>
<dbReference type="InterPro" id="IPR053793">
    <property type="entry name" value="PB1-like"/>
</dbReference>
<sequence length="192" mass="21783">MAEEGLGLEITELRLGLPGGGRPSYLVVEKNDKKRVFSEISGDDHGNIDSPDRKNQPKNQVVGWPPVCSYRKKNSYYNETSKLYVKVSMDGAPFLRKIDLSMHKGYNDLAVALEELFDCFGIGEALKVGADSSEQVPIYEDKEGDWMLVGDVPWEMFLKSCNRLRIMKRSEAKGFGLHQKLEFPQRTYEGRD</sequence>
<proteinExistence type="inferred from homology"/>
<dbReference type="Proteomes" id="UP000516437">
    <property type="component" value="Chromosome 3"/>
</dbReference>
<comment type="similarity">
    <text evidence="2 10">Belongs to the Aux/IAA family.</text>
</comment>
<comment type="function">
    <text evidence="9">Aux/IAA proteins are short-lived transcriptional factors that function as repressors of early auxin response genes at low auxin concentrations. Repression is thought to result from the interaction with auxin response factors (ARFs), proteins that bind to the auxin-responsive promoter element (AuxRE). Formation of heterodimers with ARF proteins may alter their ability to modulate early auxin response genes expression.</text>
</comment>
<dbReference type="AlphaFoldDB" id="A0A6A1W3B7"/>
<dbReference type="EMBL" id="RXIC02000021">
    <property type="protein sequence ID" value="KAB1218607.1"/>
    <property type="molecule type" value="Genomic_DNA"/>
</dbReference>
<evidence type="ECO:0000256" key="11">
    <source>
        <dbReference type="SAM" id="MobiDB-lite"/>
    </source>
</evidence>
<dbReference type="Pfam" id="PF02309">
    <property type="entry name" value="AUX_IAA"/>
    <property type="match status" value="1"/>
</dbReference>
<dbReference type="Gene3D" id="3.10.20.90">
    <property type="entry name" value="Phosphatidylinositol 3-kinase Catalytic Subunit, Chain A, domain 1"/>
    <property type="match status" value="1"/>
</dbReference>
<evidence type="ECO:0000256" key="9">
    <source>
        <dbReference type="ARBA" id="ARBA00025283"/>
    </source>
</evidence>
<evidence type="ECO:0000313" key="13">
    <source>
        <dbReference type="EMBL" id="KAB1218607.1"/>
    </source>
</evidence>
<dbReference type="GO" id="GO:0006355">
    <property type="term" value="P:regulation of DNA-templated transcription"/>
    <property type="evidence" value="ECO:0007669"/>
    <property type="project" value="InterPro"/>
</dbReference>
<dbReference type="SUPFAM" id="SSF54277">
    <property type="entry name" value="CAD &amp; PB1 domains"/>
    <property type="match status" value="1"/>
</dbReference>
<feature type="domain" description="PB1" evidence="12">
    <location>
        <begin position="82"/>
        <end position="171"/>
    </location>
</feature>
<evidence type="ECO:0000256" key="3">
    <source>
        <dbReference type="ARBA" id="ARBA00011726"/>
    </source>
</evidence>
<protein>
    <recommendedName>
        <fullName evidence="10">Auxin-responsive protein</fullName>
    </recommendedName>
</protein>
<feature type="region of interest" description="Disordered" evidence="11">
    <location>
        <begin position="39"/>
        <end position="59"/>
    </location>
</feature>
<evidence type="ECO:0000256" key="7">
    <source>
        <dbReference type="ARBA" id="ARBA00023242"/>
    </source>
</evidence>
<feature type="compositionally biased region" description="Basic and acidic residues" evidence="11">
    <location>
        <begin position="39"/>
        <end position="55"/>
    </location>
</feature>